<feature type="region of interest" description="Disordered" evidence="1">
    <location>
        <begin position="72"/>
        <end position="111"/>
    </location>
</feature>
<dbReference type="AlphaFoldDB" id="A0A9N8VTA1"/>
<dbReference type="OrthoDB" id="10603735at2759"/>
<dbReference type="Proteomes" id="UP000789739">
    <property type="component" value="Unassembled WGS sequence"/>
</dbReference>
<gene>
    <name evidence="2" type="ORF">PBRASI_LOCUS811</name>
</gene>
<accession>A0A9N8VTA1</accession>
<name>A0A9N8VTA1_9GLOM</name>
<sequence length="111" mass="12689">MYPQQYNNKDKIRPHQHPDILYMVLDIVPNTLRARSLRPIPTLLEGIIEQSLLLLHLQSDYLKPLFAHPLYKLTQGSNSPNKPTQGPKIYRQYPTQQPSGRGSEEGEKNGG</sequence>
<reference evidence="2" key="1">
    <citation type="submission" date="2021-06" db="EMBL/GenBank/DDBJ databases">
        <authorList>
            <person name="Kallberg Y."/>
            <person name="Tangrot J."/>
            <person name="Rosling A."/>
        </authorList>
    </citation>
    <scope>NUCLEOTIDE SEQUENCE</scope>
    <source>
        <strain evidence="2">BR232B</strain>
    </source>
</reference>
<evidence type="ECO:0000313" key="2">
    <source>
        <dbReference type="EMBL" id="CAG8465543.1"/>
    </source>
</evidence>
<protein>
    <submittedName>
        <fullName evidence="2">5952_t:CDS:1</fullName>
    </submittedName>
</protein>
<feature type="compositionally biased region" description="Polar residues" evidence="1">
    <location>
        <begin position="74"/>
        <end position="84"/>
    </location>
</feature>
<feature type="compositionally biased region" description="Basic and acidic residues" evidence="1">
    <location>
        <begin position="102"/>
        <end position="111"/>
    </location>
</feature>
<keyword evidence="3" id="KW-1185">Reference proteome</keyword>
<evidence type="ECO:0000256" key="1">
    <source>
        <dbReference type="SAM" id="MobiDB-lite"/>
    </source>
</evidence>
<evidence type="ECO:0000313" key="3">
    <source>
        <dbReference type="Proteomes" id="UP000789739"/>
    </source>
</evidence>
<dbReference type="EMBL" id="CAJVPI010000045">
    <property type="protein sequence ID" value="CAG8465543.1"/>
    <property type="molecule type" value="Genomic_DNA"/>
</dbReference>
<comment type="caution">
    <text evidence="2">The sequence shown here is derived from an EMBL/GenBank/DDBJ whole genome shotgun (WGS) entry which is preliminary data.</text>
</comment>
<proteinExistence type="predicted"/>
<organism evidence="2 3">
    <name type="scientific">Paraglomus brasilianum</name>
    <dbReference type="NCBI Taxonomy" id="144538"/>
    <lineage>
        <taxon>Eukaryota</taxon>
        <taxon>Fungi</taxon>
        <taxon>Fungi incertae sedis</taxon>
        <taxon>Mucoromycota</taxon>
        <taxon>Glomeromycotina</taxon>
        <taxon>Glomeromycetes</taxon>
        <taxon>Paraglomerales</taxon>
        <taxon>Paraglomeraceae</taxon>
        <taxon>Paraglomus</taxon>
    </lineage>
</organism>